<feature type="transmembrane region" description="Helical" evidence="1">
    <location>
        <begin position="12"/>
        <end position="34"/>
    </location>
</feature>
<dbReference type="Proteomes" id="UP000501240">
    <property type="component" value="Chromosome"/>
</dbReference>
<dbReference type="InterPro" id="IPR009781">
    <property type="entry name" value="DUF1345"/>
</dbReference>
<gene>
    <name evidence="2" type="ORF">ACTIVE_8678</name>
</gene>
<evidence type="ECO:0000313" key="3">
    <source>
        <dbReference type="Proteomes" id="UP000501240"/>
    </source>
</evidence>
<feature type="transmembrane region" description="Helical" evidence="1">
    <location>
        <begin position="187"/>
        <end position="208"/>
    </location>
</feature>
<protein>
    <recommendedName>
        <fullName evidence="4">DUF1345 domain-containing protein</fullName>
    </recommendedName>
</protein>
<evidence type="ECO:0000313" key="2">
    <source>
        <dbReference type="EMBL" id="QKG27025.1"/>
    </source>
</evidence>
<dbReference type="RefSeq" id="WP_173100375.1">
    <property type="nucleotide sequence ID" value="NZ_CP053892.1"/>
</dbReference>
<feature type="transmembrane region" description="Helical" evidence="1">
    <location>
        <begin position="80"/>
        <end position="100"/>
    </location>
</feature>
<evidence type="ECO:0000256" key="1">
    <source>
        <dbReference type="SAM" id="Phobius"/>
    </source>
</evidence>
<evidence type="ECO:0008006" key="4">
    <source>
        <dbReference type="Google" id="ProtNLM"/>
    </source>
</evidence>
<feature type="transmembrane region" description="Helical" evidence="1">
    <location>
        <begin position="40"/>
        <end position="59"/>
    </location>
</feature>
<dbReference type="Pfam" id="PF07077">
    <property type="entry name" value="DUF1345"/>
    <property type="match status" value="1"/>
</dbReference>
<name>A0A7D4ABE3_ACTVE</name>
<keyword evidence="1" id="KW-1133">Transmembrane helix</keyword>
<dbReference type="AlphaFoldDB" id="A0A7D4ABE3"/>
<keyword evidence="1" id="KW-0812">Transmembrane</keyword>
<proteinExistence type="predicted"/>
<keyword evidence="3" id="KW-1185">Reference proteome</keyword>
<accession>A0A7D4ABE3</accession>
<sequence>MPVPPPSVPAQRWISVAAGAVVCALVCVLANVPVGLLSGIAAAAAVFVLTGVAAVWPMTAGSTRRHARREGFRPLVAESVVVTAAIGSLVGVAVLLAVGSSGTRSAAAAVGLFSVFMSWGMLHLMYAVRYAHLYYGEPAGGIDFNSEESPSYRDFLYFSYNLGMTYQVSDTDVSSTAIRAVVLRHTLLSYLYGTVILAATINLVAGIISS</sequence>
<organism evidence="2 3">
    <name type="scientific">Actinomadura verrucosospora</name>
    <dbReference type="NCBI Taxonomy" id="46165"/>
    <lineage>
        <taxon>Bacteria</taxon>
        <taxon>Bacillati</taxon>
        <taxon>Actinomycetota</taxon>
        <taxon>Actinomycetes</taxon>
        <taxon>Streptosporangiales</taxon>
        <taxon>Thermomonosporaceae</taxon>
        <taxon>Actinomadura</taxon>
    </lineage>
</organism>
<keyword evidence="1" id="KW-0472">Membrane</keyword>
<dbReference type="EMBL" id="CP053892">
    <property type="protein sequence ID" value="QKG27025.1"/>
    <property type="molecule type" value="Genomic_DNA"/>
</dbReference>
<reference evidence="2 3" key="1">
    <citation type="submission" date="2020-05" db="EMBL/GenBank/DDBJ databases">
        <title>Actinomadura verrucosospora NRRL-B18236 (PFL_A860) Genome sequencing and assembly.</title>
        <authorList>
            <person name="Samborskyy M."/>
        </authorList>
    </citation>
    <scope>NUCLEOTIDE SEQUENCE [LARGE SCALE GENOMIC DNA]</scope>
    <source>
        <strain evidence="2 3">NRRL:B18236</strain>
    </source>
</reference>
<feature type="transmembrane region" description="Helical" evidence="1">
    <location>
        <begin position="106"/>
        <end position="128"/>
    </location>
</feature>